<dbReference type="Pfam" id="PF00059">
    <property type="entry name" value="Lectin_C"/>
    <property type="match status" value="2"/>
</dbReference>
<dbReference type="PANTHER" id="PTHR22803">
    <property type="entry name" value="MANNOSE, PHOSPHOLIPASE, LECTIN RECEPTOR RELATED"/>
    <property type="match status" value="1"/>
</dbReference>
<keyword evidence="1" id="KW-1015">Disulfide bond</keyword>
<reference evidence="5" key="1">
    <citation type="submission" date="2023-06" db="EMBL/GenBank/DDBJ databases">
        <authorList>
            <person name="Delattre M."/>
        </authorList>
    </citation>
    <scope>NUCLEOTIDE SEQUENCE</scope>
    <source>
        <strain evidence="5">AF72</strain>
    </source>
</reference>
<dbReference type="SUPFAM" id="SSF56436">
    <property type="entry name" value="C-type lectin-like"/>
    <property type="match status" value="2"/>
</dbReference>
<dbReference type="InterPro" id="IPR016186">
    <property type="entry name" value="C-type_lectin-like/link_sf"/>
</dbReference>
<dbReference type="Proteomes" id="UP001177023">
    <property type="component" value="Unassembled WGS sequence"/>
</dbReference>
<sequence length="314" mass="34690">MVKNILLLFAVGFTVSAELSCEDGWTLGQGTEKCYKSLPGLMKYDASKAACDALGAGLPVIHSEAENAAVYAFTRDGEHVRLGATRFGSGKYDFKWTDGSEMDYKRFNDEYMDNALNLENCFDMWPEDRWNDNKCYVPEIVVCQKPASNDGGTPDPNAPSKDPNQGPNGGFILLALIPLGVDAKLIPKTGCTANWTRGIEAGSCFLVILDMRVEDAKAECAEMGATLASIHSDSENQLILDMVRKAVPTAQESTWRPTALLGGHRTANDNKTFHWDDKTKMDYKNMQPDEPNQQGDEGCLEMFLRPFKTLQDYG</sequence>
<dbReference type="InterPro" id="IPR001304">
    <property type="entry name" value="C-type_lectin-like"/>
</dbReference>
<feature type="non-terminal residue" evidence="5">
    <location>
        <position position="314"/>
    </location>
</feature>
<dbReference type="AlphaFoldDB" id="A0AA36C578"/>
<proteinExistence type="predicted"/>
<name>A0AA36C578_9BILA</name>
<feature type="signal peptide" evidence="3">
    <location>
        <begin position="1"/>
        <end position="16"/>
    </location>
</feature>
<gene>
    <name evidence="5" type="ORF">MSPICULIGERA_LOCUS728</name>
</gene>
<evidence type="ECO:0000256" key="1">
    <source>
        <dbReference type="ARBA" id="ARBA00023157"/>
    </source>
</evidence>
<dbReference type="Gene3D" id="3.10.100.10">
    <property type="entry name" value="Mannose-Binding Protein A, subunit A"/>
    <property type="match status" value="2"/>
</dbReference>
<dbReference type="CDD" id="cd00037">
    <property type="entry name" value="CLECT"/>
    <property type="match status" value="2"/>
</dbReference>
<dbReference type="PROSITE" id="PS50041">
    <property type="entry name" value="C_TYPE_LECTIN_2"/>
    <property type="match status" value="2"/>
</dbReference>
<evidence type="ECO:0000256" key="2">
    <source>
        <dbReference type="SAM" id="MobiDB-lite"/>
    </source>
</evidence>
<dbReference type="SMART" id="SM00034">
    <property type="entry name" value="CLECT"/>
    <property type="match status" value="2"/>
</dbReference>
<dbReference type="InterPro" id="IPR016187">
    <property type="entry name" value="CTDL_fold"/>
</dbReference>
<evidence type="ECO:0000256" key="3">
    <source>
        <dbReference type="SAM" id="SignalP"/>
    </source>
</evidence>
<dbReference type="PROSITE" id="PS00615">
    <property type="entry name" value="C_TYPE_LECTIN_1"/>
    <property type="match status" value="1"/>
</dbReference>
<dbReference type="InterPro" id="IPR018378">
    <property type="entry name" value="C-type_lectin_CS"/>
</dbReference>
<organism evidence="5 6">
    <name type="scientific">Mesorhabditis spiculigera</name>
    <dbReference type="NCBI Taxonomy" id="96644"/>
    <lineage>
        <taxon>Eukaryota</taxon>
        <taxon>Metazoa</taxon>
        <taxon>Ecdysozoa</taxon>
        <taxon>Nematoda</taxon>
        <taxon>Chromadorea</taxon>
        <taxon>Rhabditida</taxon>
        <taxon>Rhabditina</taxon>
        <taxon>Rhabditomorpha</taxon>
        <taxon>Rhabditoidea</taxon>
        <taxon>Rhabditidae</taxon>
        <taxon>Mesorhabditinae</taxon>
        <taxon>Mesorhabditis</taxon>
    </lineage>
</organism>
<accession>A0AA36C578</accession>
<evidence type="ECO:0000313" key="5">
    <source>
        <dbReference type="EMBL" id="CAJ0557984.1"/>
    </source>
</evidence>
<evidence type="ECO:0000259" key="4">
    <source>
        <dbReference type="PROSITE" id="PS50041"/>
    </source>
</evidence>
<feature type="domain" description="C-type lectin" evidence="4">
    <location>
        <begin position="200"/>
        <end position="302"/>
    </location>
</feature>
<dbReference type="InterPro" id="IPR050111">
    <property type="entry name" value="C-type_lectin/snaclec_domain"/>
</dbReference>
<keyword evidence="3" id="KW-0732">Signal</keyword>
<feature type="region of interest" description="Disordered" evidence="2">
    <location>
        <begin position="146"/>
        <end position="165"/>
    </location>
</feature>
<protein>
    <recommendedName>
        <fullName evidence="4">C-type lectin domain-containing protein</fullName>
    </recommendedName>
</protein>
<feature type="domain" description="C-type lectin" evidence="4">
    <location>
        <begin position="30"/>
        <end position="144"/>
    </location>
</feature>
<evidence type="ECO:0000313" key="6">
    <source>
        <dbReference type="Proteomes" id="UP001177023"/>
    </source>
</evidence>
<dbReference type="EMBL" id="CATQJA010000170">
    <property type="protein sequence ID" value="CAJ0557984.1"/>
    <property type="molecule type" value="Genomic_DNA"/>
</dbReference>
<keyword evidence="6" id="KW-1185">Reference proteome</keyword>
<comment type="caution">
    <text evidence="5">The sequence shown here is derived from an EMBL/GenBank/DDBJ whole genome shotgun (WGS) entry which is preliminary data.</text>
</comment>
<feature type="chain" id="PRO_5041309104" description="C-type lectin domain-containing protein" evidence="3">
    <location>
        <begin position="17"/>
        <end position="314"/>
    </location>
</feature>